<dbReference type="Gene3D" id="3.90.1590.10">
    <property type="entry name" value="glutathione-dependent formaldehyde- activating enzyme (gfa)"/>
    <property type="match status" value="2"/>
</dbReference>
<sequence>MADTDTKTLELKCYCGSVHMTFDVPRADFPLFSYTCQCSSCRFTTGAPCIFHTQLTPGIQPKFVAPSSQSNLKTYLPEGNRYSYESCTTCGCHVTCLSIDRTQWIPSISILSETGPGVFQIKIRGFSRSVKDLGIAPYLARMGGRDIPEYNMPPGHPQSRLVEASPEVGEDGTDRLRVQCHCAGVSFTVKRPPREVLDDMFLSAWVCPEDQSRWLAAFDLCDDCRLQTGTHVNGWMFVPPSSCEPAVPPDLKMGTIKTYASSPGVLRGFCGDCGATVFLARADRRLSDERAIISISTGLIRAPEGFMARDWLGWRSKVAFLNDGKRFDREFAESLEEGFKAYNPLN</sequence>
<dbReference type="PANTHER" id="PTHR33337">
    <property type="entry name" value="GFA DOMAIN-CONTAINING PROTEIN"/>
    <property type="match status" value="1"/>
</dbReference>
<name>A0A0M8N4F2_ESCWE</name>
<evidence type="ECO:0000256" key="3">
    <source>
        <dbReference type="ARBA" id="ARBA00022833"/>
    </source>
</evidence>
<organism evidence="6 7">
    <name type="scientific">Escovopsis weberi</name>
    <dbReference type="NCBI Taxonomy" id="150374"/>
    <lineage>
        <taxon>Eukaryota</taxon>
        <taxon>Fungi</taxon>
        <taxon>Dikarya</taxon>
        <taxon>Ascomycota</taxon>
        <taxon>Pezizomycotina</taxon>
        <taxon>Sordariomycetes</taxon>
        <taxon>Hypocreomycetidae</taxon>
        <taxon>Hypocreales</taxon>
        <taxon>Hypocreaceae</taxon>
        <taxon>Escovopsis</taxon>
    </lineage>
</organism>
<dbReference type="InterPro" id="IPR011057">
    <property type="entry name" value="Mss4-like_sf"/>
</dbReference>
<evidence type="ECO:0000256" key="2">
    <source>
        <dbReference type="ARBA" id="ARBA00022723"/>
    </source>
</evidence>
<dbReference type="STRING" id="150374.A0A0M8N4F2"/>
<evidence type="ECO:0000259" key="5">
    <source>
        <dbReference type="PROSITE" id="PS51891"/>
    </source>
</evidence>
<dbReference type="AlphaFoldDB" id="A0A0M8N4F2"/>
<comment type="caution">
    <text evidence="6">The sequence shown here is derived from an EMBL/GenBank/DDBJ whole genome shotgun (WGS) entry which is preliminary data.</text>
</comment>
<dbReference type="Pfam" id="PF04828">
    <property type="entry name" value="GFA"/>
    <property type="match status" value="1"/>
</dbReference>
<comment type="similarity">
    <text evidence="1">Belongs to the Gfa family.</text>
</comment>
<evidence type="ECO:0000256" key="4">
    <source>
        <dbReference type="ARBA" id="ARBA00023239"/>
    </source>
</evidence>
<keyword evidence="4" id="KW-0456">Lyase</keyword>
<evidence type="ECO:0000313" key="7">
    <source>
        <dbReference type="Proteomes" id="UP000053831"/>
    </source>
</evidence>
<dbReference type="Proteomes" id="UP000053831">
    <property type="component" value="Unassembled WGS sequence"/>
</dbReference>
<keyword evidence="2" id="KW-0479">Metal-binding</keyword>
<proteinExistence type="inferred from homology"/>
<dbReference type="InterPro" id="IPR006913">
    <property type="entry name" value="CENP-V/GFA"/>
</dbReference>
<dbReference type="OrthoDB" id="5422068at2759"/>
<dbReference type="SUPFAM" id="SSF51316">
    <property type="entry name" value="Mss4-like"/>
    <property type="match status" value="2"/>
</dbReference>
<protein>
    <recommendedName>
        <fullName evidence="5">CENP-V/GFA domain-containing protein</fullName>
    </recommendedName>
</protein>
<evidence type="ECO:0000313" key="6">
    <source>
        <dbReference type="EMBL" id="KOS19730.1"/>
    </source>
</evidence>
<evidence type="ECO:0000256" key="1">
    <source>
        <dbReference type="ARBA" id="ARBA00005495"/>
    </source>
</evidence>
<keyword evidence="7" id="KW-1185">Reference proteome</keyword>
<feature type="domain" description="CENP-V/GFA" evidence="5">
    <location>
        <begin position="9"/>
        <end position="139"/>
    </location>
</feature>
<dbReference type="GO" id="GO:0046872">
    <property type="term" value="F:metal ion binding"/>
    <property type="evidence" value="ECO:0007669"/>
    <property type="project" value="UniProtKB-KW"/>
</dbReference>
<gene>
    <name evidence="6" type="ORF">ESCO_000348</name>
</gene>
<dbReference type="EMBL" id="LGSR01000020">
    <property type="protein sequence ID" value="KOS19730.1"/>
    <property type="molecule type" value="Genomic_DNA"/>
</dbReference>
<keyword evidence="3" id="KW-0862">Zinc</keyword>
<dbReference type="PROSITE" id="PS51891">
    <property type="entry name" value="CENP_V_GFA"/>
    <property type="match status" value="1"/>
</dbReference>
<reference evidence="6 7" key="1">
    <citation type="submission" date="2015-07" db="EMBL/GenBank/DDBJ databases">
        <title>The genome of the fungus Escovopsis weberi, a specialized disease agent of ant agriculture.</title>
        <authorList>
            <person name="de Man T.J."/>
            <person name="Stajich J.E."/>
            <person name="Kubicek C.P."/>
            <person name="Chenthamara K."/>
            <person name="Atanasova L."/>
            <person name="Druzhinina I.S."/>
            <person name="Birnbaum S."/>
            <person name="Barribeau S.M."/>
            <person name="Teiling C."/>
            <person name="Suen G."/>
            <person name="Currie C."/>
            <person name="Gerardo N.M."/>
        </authorList>
    </citation>
    <scope>NUCLEOTIDE SEQUENCE [LARGE SCALE GENOMIC DNA]</scope>
</reference>
<accession>A0A0M8N4F2</accession>
<dbReference type="GO" id="GO:0016846">
    <property type="term" value="F:carbon-sulfur lyase activity"/>
    <property type="evidence" value="ECO:0007669"/>
    <property type="project" value="InterPro"/>
</dbReference>
<dbReference type="PANTHER" id="PTHR33337:SF40">
    <property type="entry name" value="CENP-V_GFA DOMAIN-CONTAINING PROTEIN-RELATED"/>
    <property type="match status" value="1"/>
</dbReference>